<comment type="caution">
    <text evidence="1">The sequence shown here is derived from an EMBL/GenBank/DDBJ whole genome shotgun (WGS) entry which is preliminary data.</text>
</comment>
<sequence>MKTPQSNVQQPRVFGSCARIFSVRSQLDNGRNSEVNRENMATKYESPVDHEDNVIGEINPIRRPPPPQPSDVFIPSPAVESSEACLRHCLTTIDNDLRVLMEERNRIVMEFEARGLNKPECPIIIKYVVQEVNLENSVSKKIPLRQRANDFFKKVLKKLGLKNKQLKHMHTVNNAISTV</sequence>
<gene>
    <name evidence="1" type="ORF">OFUS_LOCUS22155</name>
</gene>
<keyword evidence="2" id="KW-1185">Reference proteome</keyword>
<proteinExistence type="predicted"/>
<accession>A0A8S4PWE6</accession>
<protein>
    <submittedName>
        <fullName evidence="1">Uncharacterized protein</fullName>
    </submittedName>
</protein>
<evidence type="ECO:0000313" key="1">
    <source>
        <dbReference type="EMBL" id="CAH1797953.1"/>
    </source>
</evidence>
<dbReference type="AlphaFoldDB" id="A0A8S4PWE6"/>
<reference evidence="1" key="1">
    <citation type="submission" date="2022-03" db="EMBL/GenBank/DDBJ databases">
        <authorList>
            <person name="Martin C."/>
        </authorList>
    </citation>
    <scope>NUCLEOTIDE SEQUENCE</scope>
</reference>
<dbReference type="Proteomes" id="UP000749559">
    <property type="component" value="Unassembled WGS sequence"/>
</dbReference>
<dbReference type="EMBL" id="CAIIXF020000010">
    <property type="protein sequence ID" value="CAH1797953.1"/>
    <property type="molecule type" value="Genomic_DNA"/>
</dbReference>
<name>A0A8S4PWE6_OWEFU</name>
<evidence type="ECO:0000313" key="2">
    <source>
        <dbReference type="Proteomes" id="UP000749559"/>
    </source>
</evidence>
<organism evidence="1 2">
    <name type="scientific">Owenia fusiformis</name>
    <name type="common">Polychaete worm</name>
    <dbReference type="NCBI Taxonomy" id="6347"/>
    <lineage>
        <taxon>Eukaryota</taxon>
        <taxon>Metazoa</taxon>
        <taxon>Spiralia</taxon>
        <taxon>Lophotrochozoa</taxon>
        <taxon>Annelida</taxon>
        <taxon>Polychaeta</taxon>
        <taxon>Sedentaria</taxon>
        <taxon>Canalipalpata</taxon>
        <taxon>Sabellida</taxon>
        <taxon>Oweniida</taxon>
        <taxon>Oweniidae</taxon>
        <taxon>Owenia</taxon>
    </lineage>
</organism>